<dbReference type="EMBL" id="JBEWLZ010000004">
    <property type="protein sequence ID" value="MET1490097.1"/>
    <property type="molecule type" value="Genomic_DNA"/>
</dbReference>
<dbReference type="CDD" id="cd11386">
    <property type="entry name" value="MCP_signal"/>
    <property type="match status" value="1"/>
</dbReference>
<evidence type="ECO:0000313" key="8">
    <source>
        <dbReference type="Proteomes" id="UP001548590"/>
    </source>
</evidence>
<evidence type="ECO:0000256" key="1">
    <source>
        <dbReference type="ARBA" id="ARBA00023224"/>
    </source>
</evidence>
<dbReference type="SMART" id="SM00283">
    <property type="entry name" value="MA"/>
    <property type="match status" value="1"/>
</dbReference>
<dbReference type="PANTHER" id="PTHR32089:SF112">
    <property type="entry name" value="LYSOZYME-LIKE PROTEIN-RELATED"/>
    <property type="match status" value="1"/>
</dbReference>
<comment type="similarity">
    <text evidence="2">Belongs to the methyl-accepting chemotaxis (MCP) protein family.</text>
</comment>
<feature type="domain" description="Methyl-accepting transducer" evidence="5">
    <location>
        <begin position="109"/>
        <end position="345"/>
    </location>
</feature>
<dbReference type="Pfam" id="PF00015">
    <property type="entry name" value="MCPsignal"/>
    <property type="match status" value="1"/>
</dbReference>
<name>A0ABV2CRK3_9RHOO</name>
<dbReference type="Proteomes" id="UP001548590">
    <property type="component" value="Unassembled WGS sequence"/>
</dbReference>
<dbReference type="Gene3D" id="1.10.287.950">
    <property type="entry name" value="Methyl-accepting chemotaxis protein"/>
    <property type="match status" value="1"/>
</dbReference>
<evidence type="ECO:0000259" key="5">
    <source>
        <dbReference type="PROSITE" id="PS50111"/>
    </source>
</evidence>
<protein>
    <submittedName>
        <fullName evidence="7">Methyl-accepting chemotaxis protein</fullName>
    </submittedName>
</protein>
<dbReference type="InterPro" id="IPR003660">
    <property type="entry name" value="HAMP_dom"/>
</dbReference>
<evidence type="ECO:0000313" key="7">
    <source>
        <dbReference type="EMBL" id="MET1490097.1"/>
    </source>
</evidence>
<dbReference type="PROSITE" id="PS50885">
    <property type="entry name" value="HAMP"/>
    <property type="match status" value="1"/>
</dbReference>
<keyword evidence="4" id="KW-0472">Membrane</keyword>
<keyword evidence="4" id="KW-1133">Transmembrane helix</keyword>
<keyword evidence="4" id="KW-0812">Transmembrane</keyword>
<feature type="domain" description="HAMP" evidence="6">
    <location>
        <begin position="52"/>
        <end position="104"/>
    </location>
</feature>
<comment type="caution">
    <text evidence="7">The sequence shown here is derived from an EMBL/GenBank/DDBJ whole genome shotgun (WGS) entry which is preliminary data.</text>
</comment>
<evidence type="ECO:0000259" key="6">
    <source>
        <dbReference type="PROSITE" id="PS50885"/>
    </source>
</evidence>
<reference evidence="7 8" key="1">
    <citation type="submission" date="2024-07" db="EMBL/GenBank/DDBJ databases">
        <title>Uliginosibacterium paludis KCTC:42655.</title>
        <authorList>
            <person name="Kim M.K."/>
        </authorList>
    </citation>
    <scope>NUCLEOTIDE SEQUENCE [LARGE SCALE GENOMIC DNA]</scope>
    <source>
        <strain evidence="7 8">KCTC 42655</strain>
    </source>
</reference>
<dbReference type="PROSITE" id="PS50111">
    <property type="entry name" value="CHEMOTAXIS_TRANSDUC_2"/>
    <property type="match status" value="1"/>
</dbReference>
<feature type="transmembrane region" description="Helical" evidence="4">
    <location>
        <begin position="7"/>
        <end position="25"/>
    </location>
</feature>
<accession>A0ABV2CRK3</accession>
<evidence type="ECO:0000256" key="2">
    <source>
        <dbReference type="ARBA" id="ARBA00029447"/>
    </source>
</evidence>
<keyword evidence="1 3" id="KW-0807">Transducer</keyword>
<evidence type="ECO:0000256" key="3">
    <source>
        <dbReference type="PROSITE-ProRule" id="PRU00284"/>
    </source>
</evidence>
<dbReference type="SUPFAM" id="SSF58104">
    <property type="entry name" value="Methyl-accepting chemotaxis protein (MCP) signaling domain"/>
    <property type="match status" value="1"/>
</dbReference>
<organism evidence="7 8">
    <name type="scientific">Uliginosibacterium paludis</name>
    <dbReference type="NCBI Taxonomy" id="1615952"/>
    <lineage>
        <taxon>Bacteria</taxon>
        <taxon>Pseudomonadati</taxon>
        <taxon>Pseudomonadota</taxon>
        <taxon>Betaproteobacteria</taxon>
        <taxon>Rhodocyclales</taxon>
        <taxon>Zoogloeaceae</taxon>
        <taxon>Uliginosibacterium</taxon>
    </lineage>
</organism>
<keyword evidence="8" id="KW-1185">Reference proteome</keyword>
<dbReference type="PANTHER" id="PTHR32089">
    <property type="entry name" value="METHYL-ACCEPTING CHEMOTAXIS PROTEIN MCPB"/>
    <property type="match status" value="1"/>
</dbReference>
<proteinExistence type="inferred from homology"/>
<dbReference type="InterPro" id="IPR004089">
    <property type="entry name" value="MCPsignal_dom"/>
</dbReference>
<gene>
    <name evidence="7" type="ORF">ABVT11_09685</name>
</gene>
<dbReference type="RefSeq" id="WP_345923572.1">
    <property type="nucleotide sequence ID" value="NZ_JBDIVF010000001.1"/>
</dbReference>
<sequence>MQGKSVWVTYGVVLAVMVTLAGWLAHGGLDGRFPLAGAVVGALGAWGARRFSRTLGRSGAIATVLDAMSADGDLTRRVAEGEGESGRAAAAVNRFVMAMQGVLGKIVQDAQRVSDSCSVLRKETDGVLAAGVAQSAAAQTTSQAILHMREQVRAASSEVAAAGVLAEQACSLAEEGDRTVREAQAKIESLAQTAVSSAERVSRLGERSKQIASMIAEIHEIADQTNLLALNAAIEAARAGEQGRGFAVVADEVRKLAERTTRVTTGITGITDSMRNDTAEAIEVIGKGSEQAREGAHSTQRAAEALTAIFSGAERTRDQVQRIVEDMDRQVAASEALDAEVQQILRLAQENAERIEVAASHRRTLEQLAASMSEVQSVYQLGEEGKRAMREHGEVPGVAREAAKSVGEILERAVNDKRITIEQLFDTHYRRIEGTDPAKFHTAFDTLTDELFPTIQEPLLERYPYFIYAGAVDQRGYFPTHNKRFCQPLTGDRARDMIGNRTKRIFDDRVGSRCGAHEFDFLTQTYRRDTGEVMYDISAPIHVFGRHWGGFRIGFRAHGVAK</sequence>
<evidence type="ECO:0000256" key="4">
    <source>
        <dbReference type="SAM" id="Phobius"/>
    </source>
</evidence>